<gene>
    <name evidence="3" type="ORF">HPP92_016633</name>
</gene>
<keyword evidence="4" id="KW-1185">Reference proteome</keyword>
<feature type="region of interest" description="Disordered" evidence="1">
    <location>
        <begin position="54"/>
        <end position="81"/>
    </location>
</feature>
<reference evidence="3 4" key="1">
    <citation type="journal article" date="2020" name="Nat. Food">
        <title>A phased Vanilla planifolia genome enables genetic improvement of flavour and production.</title>
        <authorList>
            <person name="Hasing T."/>
            <person name="Tang H."/>
            <person name="Brym M."/>
            <person name="Khazi F."/>
            <person name="Huang T."/>
            <person name="Chambers A.H."/>
        </authorList>
    </citation>
    <scope>NUCLEOTIDE SEQUENCE [LARGE SCALE GENOMIC DNA]</scope>
    <source>
        <tissue evidence="3">Leaf</tissue>
    </source>
</reference>
<evidence type="ECO:0000313" key="3">
    <source>
        <dbReference type="EMBL" id="KAG0469933.1"/>
    </source>
</evidence>
<dbReference type="Proteomes" id="UP000636800">
    <property type="component" value="Unassembled WGS sequence"/>
</dbReference>
<evidence type="ECO:0000256" key="2">
    <source>
        <dbReference type="SAM" id="SignalP"/>
    </source>
</evidence>
<sequence>MTAIGNEAWHSKARIFLMVLIVSGLYAPLPPASARPFLSRDWWTQEWSILMGSLPKGTETPSGASGCTSNPNNHGGLCPSP</sequence>
<feature type="chain" id="PRO_5032289697" evidence="2">
    <location>
        <begin position="35"/>
        <end position="81"/>
    </location>
</feature>
<dbReference type="EMBL" id="JADCNL010000008">
    <property type="protein sequence ID" value="KAG0469933.1"/>
    <property type="molecule type" value="Genomic_DNA"/>
</dbReference>
<feature type="compositionally biased region" description="Polar residues" evidence="1">
    <location>
        <begin position="59"/>
        <end position="73"/>
    </location>
</feature>
<dbReference type="OrthoDB" id="1722654at2759"/>
<protein>
    <submittedName>
        <fullName evidence="3">Uncharacterized protein</fullName>
    </submittedName>
</protein>
<keyword evidence="2" id="KW-0732">Signal</keyword>
<evidence type="ECO:0000313" key="4">
    <source>
        <dbReference type="Proteomes" id="UP000636800"/>
    </source>
</evidence>
<comment type="caution">
    <text evidence="3">The sequence shown here is derived from an EMBL/GenBank/DDBJ whole genome shotgun (WGS) entry which is preliminary data.</text>
</comment>
<organism evidence="3 4">
    <name type="scientific">Vanilla planifolia</name>
    <name type="common">Vanilla</name>
    <dbReference type="NCBI Taxonomy" id="51239"/>
    <lineage>
        <taxon>Eukaryota</taxon>
        <taxon>Viridiplantae</taxon>
        <taxon>Streptophyta</taxon>
        <taxon>Embryophyta</taxon>
        <taxon>Tracheophyta</taxon>
        <taxon>Spermatophyta</taxon>
        <taxon>Magnoliopsida</taxon>
        <taxon>Liliopsida</taxon>
        <taxon>Asparagales</taxon>
        <taxon>Orchidaceae</taxon>
        <taxon>Vanilloideae</taxon>
        <taxon>Vanilleae</taxon>
        <taxon>Vanilla</taxon>
    </lineage>
</organism>
<feature type="signal peptide" evidence="2">
    <location>
        <begin position="1"/>
        <end position="34"/>
    </location>
</feature>
<accession>A0A835QEG3</accession>
<evidence type="ECO:0000256" key="1">
    <source>
        <dbReference type="SAM" id="MobiDB-lite"/>
    </source>
</evidence>
<name>A0A835QEG3_VANPL</name>
<proteinExistence type="predicted"/>
<dbReference type="AlphaFoldDB" id="A0A835QEG3"/>